<keyword evidence="1" id="KW-1133">Transmembrane helix</keyword>
<evidence type="ECO:0000313" key="2">
    <source>
        <dbReference type="EMBL" id="KHO27101.1"/>
    </source>
</evidence>
<proteinExistence type="predicted"/>
<reference evidence="2 3" key="1">
    <citation type="submission" date="2014-11" db="EMBL/GenBank/DDBJ databases">
        <title>Mycobacterium setense Manresensis Genome.</title>
        <authorList>
            <person name="Rech G."/>
            <person name="Sumoy L."/>
        </authorList>
    </citation>
    <scope>NUCLEOTIDE SEQUENCE [LARGE SCALE GENOMIC DNA]</scope>
    <source>
        <strain evidence="2 3">Manresensis</strain>
    </source>
</reference>
<dbReference type="Proteomes" id="UP000031004">
    <property type="component" value="Unassembled WGS sequence"/>
</dbReference>
<feature type="transmembrane region" description="Helical" evidence="1">
    <location>
        <begin position="39"/>
        <end position="57"/>
    </location>
</feature>
<accession>A0ABR4YXZ1</accession>
<dbReference type="EMBL" id="JTLZ01000004">
    <property type="protein sequence ID" value="KHO27101.1"/>
    <property type="molecule type" value="Genomic_DNA"/>
</dbReference>
<gene>
    <name evidence="2" type="ORF">QQ44_06155</name>
</gene>
<organism evidence="2 3">
    <name type="scientific">Mycolicibacterium setense</name>
    <dbReference type="NCBI Taxonomy" id="431269"/>
    <lineage>
        <taxon>Bacteria</taxon>
        <taxon>Bacillati</taxon>
        <taxon>Actinomycetota</taxon>
        <taxon>Actinomycetes</taxon>
        <taxon>Mycobacteriales</taxon>
        <taxon>Mycobacteriaceae</taxon>
        <taxon>Mycolicibacterium</taxon>
    </lineage>
</organism>
<protein>
    <submittedName>
        <fullName evidence="2">Uncharacterized protein</fullName>
    </submittedName>
</protein>
<sequence>MAVGAGGAFTPGVNRFPPVGLIDFSVGSTDGGGGGAGEAGVVVVVVVVVGVVVSGLFSSVPHAAVNEIIPMTAAPPAMTVSRRVNCPDFMMVSSLSPVLLQECLRRIAVDSHYLQRKSWPSPIPKRVLVDRTLT</sequence>
<keyword evidence="1" id="KW-0812">Transmembrane</keyword>
<keyword evidence="3" id="KW-1185">Reference proteome</keyword>
<evidence type="ECO:0000256" key="1">
    <source>
        <dbReference type="SAM" id="Phobius"/>
    </source>
</evidence>
<comment type="caution">
    <text evidence="2">The sequence shown here is derived from an EMBL/GenBank/DDBJ whole genome shotgun (WGS) entry which is preliminary data.</text>
</comment>
<evidence type="ECO:0000313" key="3">
    <source>
        <dbReference type="Proteomes" id="UP000031004"/>
    </source>
</evidence>
<keyword evidence="1" id="KW-0472">Membrane</keyword>
<name>A0ABR4YXZ1_9MYCO</name>